<keyword evidence="2" id="KW-1185">Reference proteome</keyword>
<gene>
    <name evidence="1" type="ORF">BCR36DRAFT_580037</name>
</gene>
<dbReference type="OrthoDB" id="2135617at2759"/>
<accession>A0A1Y1VKK1</accession>
<dbReference type="Proteomes" id="UP000193719">
    <property type="component" value="Unassembled WGS sequence"/>
</dbReference>
<name>A0A1Y1VKK1_9FUNG</name>
<organism evidence="1 2">
    <name type="scientific">Piromyces finnis</name>
    <dbReference type="NCBI Taxonomy" id="1754191"/>
    <lineage>
        <taxon>Eukaryota</taxon>
        <taxon>Fungi</taxon>
        <taxon>Fungi incertae sedis</taxon>
        <taxon>Chytridiomycota</taxon>
        <taxon>Chytridiomycota incertae sedis</taxon>
        <taxon>Neocallimastigomycetes</taxon>
        <taxon>Neocallimastigales</taxon>
        <taxon>Neocallimastigaceae</taxon>
        <taxon>Piromyces</taxon>
    </lineage>
</organism>
<proteinExistence type="predicted"/>
<sequence>MNVNEYAFSQVSESCRKDLIDFQEYYSCTGIVNITTENFPEICNEYNSEKCQTVLKNPLSYIPNCKNYSVISEVFSDIAVSFRRTEMTVVCTFDESNNLCPVAEVFVNKTRNQNVEKRAIRQSCRSKKCTDIMIDVLPLFLEETKDAENLIITEGNVDEDIDKNVDEWIDYLKSDECTDQYNKNSQNARSSASTLKGIGSTLLVTISLIFTLF</sequence>
<evidence type="ECO:0000313" key="2">
    <source>
        <dbReference type="Proteomes" id="UP000193719"/>
    </source>
</evidence>
<dbReference type="EMBL" id="MCFH01000004">
    <property type="protein sequence ID" value="ORX58416.1"/>
    <property type="molecule type" value="Genomic_DNA"/>
</dbReference>
<reference evidence="1 2" key="1">
    <citation type="submission" date="2016-08" db="EMBL/GenBank/DDBJ databases">
        <title>Genomes of anaerobic fungi encode conserved fungal cellulosomes for biomass hydrolysis.</title>
        <authorList>
            <consortium name="DOE Joint Genome Institute"/>
            <person name="Haitjema C.H."/>
            <person name="Gilmore S.P."/>
            <person name="Henske J.K."/>
            <person name="Solomon K.V."/>
            <person name="De Groot R."/>
            <person name="Kuo A."/>
            <person name="Mondo S.J."/>
            <person name="Salamov A.A."/>
            <person name="Labutti K."/>
            <person name="Zhao Z."/>
            <person name="Chiniquy J."/>
            <person name="Barry K."/>
            <person name="Brewer H.M."/>
            <person name="Purvine S.O."/>
            <person name="Wright A.T."/>
            <person name="Boxma B."/>
            <person name="Van Alen T."/>
            <person name="Hackstein J.H."/>
            <person name="Baker S.E."/>
            <person name="Grigoriev I.V."/>
            <person name="O'Malley M.A."/>
        </authorList>
    </citation>
    <scope>NUCLEOTIDE SEQUENCE [LARGE SCALE GENOMIC DNA]</scope>
    <source>
        <strain evidence="2">finn</strain>
    </source>
</reference>
<evidence type="ECO:0000313" key="1">
    <source>
        <dbReference type="EMBL" id="ORX58416.1"/>
    </source>
</evidence>
<dbReference type="AlphaFoldDB" id="A0A1Y1VKK1"/>
<comment type="caution">
    <text evidence="1">The sequence shown here is derived from an EMBL/GenBank/DDBJ whole genome shotgun (WGS) entry which is preliminary data.</text>
</comment>
<protein>
    <submittedName>
        <fullName evidence="1">Uncharacterized protein</fullName>
    </submittedName>
</protein>
<reference evidence="1 2" key="2">
    <citation type="submission" date="2016-08" db="EMBL/GenBank/DDBJ databases">
        <title>Pervasive Adenine N6-methylation of Active Genes in Fungi.</title>
        <authorList>
            <consortium name="DOE Joint Genome Institute"/>
            <person name="Mondo S.J."/>
            <person name="Dannebaum R.O."/>
            <person name="Kuo R.C."/>
            <person name="Labutti K."/>
            <person name="Haridas S."/>
            <person name="Kuo A."/>
            <person name="Salamov A."/>
            <person name="Ahrendt S.R."/>
            <person name="Lipzen A."/>
            <person name="Sullivan W."/>
            <person name="Andreopoulos W.B."/>
            <person name="Clum A."/>
            <person name="Lindquist E."/>
            <person name="Daum C."/>
            <person name="Ramamoorthy G.K."/>
            <person name="Gryganskyi A."/>
            <person name="Culley D."/>
            <person name="Magnuson J.K."/>
            <person name="James T.Y."/>
            <person name="O'Malley M.A."/>
            <person name="Stajich J.E."/>
            <person name="Spatafora J.W."/>
            <person name="Visel A."/>
            <person name="Grigoriev I.V."/>
        </authorList>
    </citation>
    <scope>NUCLEOTIDE SEQUENCE [LARGE SCALE GENOMIC DNA]</scope>
    <source>
        <strain evidence="2">finn</strain>
    </source>
</reference>